<evidence type="ECO:0000259" key="6">
    <source>
        <dbReference type="Pfam" id="PF07291"/>
    </source>
</evidence>
<dbReference type="Proteomes" id="UP001485459">
    <property type="component" value="Chromosome"/>
</dbReference>
<keyword evidence="2 5" id="KW-0812">Transmembrane</keyword>
<evidence type="ECO:0000313" key="8">
    <source>
        <dbReference type="Proteomes" id="UP001485459"/>
    </source>
</evidence>
<evidence type="ECO:0000256" key="3">
    <source>
        <dbReference type="ARBA" id="ARBA00022989"/>
    </source>
</evidence>
<keyword evidence="3 5" id="KW-1133">Transmembrane helix</keyword>
<dbReference type="EMBL" id="CP149822">
    <property type="protein sequence ID" value="WZN42068.1"/>
    <property type="molecule type" value="Genomic_DNA"/>
</dbReference>
<feature type="transmembrane region" description="Helical" evidence="5">
    <location>
        <begin position="134"/>
        <end position="151"/>
    </location>
</feature>
<evidence type="ECO:0000256" key="1">
    <source>
        <dbReference type="ARBA" id="ARBA00004141"/>
    </source>
</evidence>
<evidence type="ECO:0000256" key="2">
    <source>
        <dbReference type="ARBA" id="ARBA00022692"/>
    </source>
</evidence>
<sequence length="182" mass="20376">MVKTMLTTKEMDKALKYQKRRTIAFKITMLALLALWIPVAIDKLTDFETFKSGIYNQPFSDSLGNVLIYTLPVLECATIIFLIYEGWRKVGLILSTMLMTAFTGYVGIALLGAWEKLPCGCGSVISGMSWPKHFLFNLLFLFLSLSGLYLWRKLRSGDAGSEAAEGGSAKRHIKQYSLTSKL</sequence>
<dbReference type="RefSeq" id="WP_341836907.1">
    <property type="nucleotide sequence ID" value="NZ_CP149822.1"/>
</dbReference>
<evidence type="ECO:0000256" key="4">
    <source>
        <dbReference type="ARBA" id="ARBA00023136"/>
    </source>
</evidence>
<accession>A0ABZ2YRH7</accession>
<dbReference type="Pfam" id="PF07291">
    <property type="entry name" value="MauE"/>
    <property type="match status" value="1"/>
</dbReference>
<reference evidence="8" key="1">
    <citation type="submission" date="2024-03" db="EMBL/GenBank/DDBJ databases">
        <title>Chitinophaga horti sp. nov., isolated from garden soil.</title>
        <authorList>
            <person name="Lee D.S."/>
            <person name="Han D.M."/>
            <person name="Baek J.H."/>
            <person name="Choi D.G."/>
            <person name="Jeon J.H."/>
            <person name="Jeon C.O."/>
        </authorList>
    </citation>
    <scope>NUCLEOTIDE SEQUENCE [LARGE SCALE GENOMIC DNA]</scope>
    <source>
        <strain evidence="8">GPA1</strain>
    </source>
</reference>
<organism evidence="7 8">
    <name type="scientific">Chitinophaga pollutisoli</name>
    <dbReference type="NCBI Taxonomy" id="3133966"/>
    <lineage>
        <taxon>Bacteria</taxon>
        <taxon>Pseudomonadati</taxon>
        <taxon>Bacteroidota</taxon>
        <taxon>Chitinophagia</taxon>
        <taxon>Chitinophagales</taxon>
        <taxon>Chitinophagaceae</taxon>
        <taxon>Chitinophaga</taxon>
    </lineage>
</organism>
<keyword evidence="8" id="KW-1185">Reference proteome</keyword>
<feature type="transmembrane region" description="Helical" evidence="5">
    <location>
        <begin position="66"/>
        <end position="84"/>
    </location>
</feature>
<gene>
    <name evidence="7" type="ORF">WJU16_03335</name>
</gene>
<feature type="transmembrane region" description="Helical" evidence="5">
    <location>
        <begin position="91"/>
        <end position="114"/>
    </location>
</feature>
<feature type="transmembrane region" description="Helical" evidence="5">
    <location>
        <begin position="21"/>
        <end position="41"/>
    </location>
</feature>
<name>A0ABZ2YRH7_9BACT</name>
<evidence type="ECO:0000256" key="5">
    <source>
        <dbReference type="SAM" id="Phobius"/>
    </source>
</evidence>
<dbReference type="InterPro" id="IPR009908">
    <property type="entry name" value="Methylamine_util_MauE"/>
</dbReference>
<comment type="subcellular location">
    <subcellularLocation>
        <location evidence="1">Membrane</location>
        <topology evidence="1">Multi-pass membrane protein</topology>
    </subcellularLocation>
</comment>
<keyword evidence="4 5" id="KW-0472">Membrane</keyword>
<evidence type="ECO:0000313" key="7">
    <source>
        <dbReference type="EMBL" id="WZN42068.1"/>
    </source>
</evidence>
<feature type="domain" description="Methylamine utilisation protein MauE" evidence="6">
    <location>
        <begin position="24"/>
        <end position="149"/>
    </location>
</feature>
<protein>
    <submittedName>
        <fullName evidence="7">MauE/DoxX family redox-associated membrane protein</fullName>
    </submittedName>
</protein>
<proteinExistence type="predicted"/>